<protein>
    <submittedName>
        <fullName evidence="1">Uncharacterized protein</fullName>
    </submittedName>
</protein>
<evidence type="ECO:0000313" key="1">
    <source>
        <dbReference type="EMBL" id="KAJ5107537.1"/>
    </source>
</evidence>
<comment type="caution">
    <text evidence="1">The sequence shown here is derived from an EMBL/GenBank/DDBJ whole genome shotgun (WGS) entry which is preliminary data.</text>
</comment>
<dbReference type="PANTHER" id="PTHR36986">
    <property type="entry name" value="UPF0643 PROTEIN PB2B2.08"/>
    <property type="match status" value="1"/>
</dbReference>
<gene>
    <name evidence="1" type="ORF">N7456_004212</name>
</gene>
<dbReference type="AlphaFoldDB" id="A0A9W9KJF7"/>
<name>A0A9W9KJF7_9EURO</name>
<dbReference type="PANTHER" id="PTHR36986:SF1">
    <property type="entry name" value="UPF0643 PROTEIN PB2B2.08"/>
    <property type="match status" value="1"/>
</dbReference>
<dbReference type="Proteomes" id="UP001149165">
    <property type="component" value="Unassembled WGS sequence"/>
</dbReference>
<accession>A0A9W9KJF7</accession>
<reference evidence="1" key="2">
    <citation type="journal article" date="2023" name="IMA Fungus">
        <title>Comparative genomic study of the Penicillium genus elucidates a diverse pangenome and 15 lateral gene transfer events.</title>
        <authorList>
            <person name="Petersen C."/>
            <person name="Sorensen T."/>
            <person name="Nielsen M.R."/>
            <person name="Sondergaard T.E."/>
            <person name="Sorensen J.L."/>
            <person name="Fitzpatrick D.A."/>
            <person name="Frisvad J.C."/>
            <person name="Nielsen K.L."/>
        </authorList>
    </citation>
    <scope>NUCLEOTIDE SEQUENCE</scope>
    <source>
        <strain evidence="1">IBT 30069</strain>
    </source>
</reference>
<organism evidence="1 2">
    <name type="scientific">Penicillium angulare</name>
    <dbReference type="NCBI Taxonomy" id="116970"/>
    <lineage>
        <taxon>Eukaryota</taxon>
        <taxon>Fungi</taxon>
        <taxon>Dikarya</taxon>
        <taxon>Ascomycota</taxon>
        <taxon>Pezizomycotina</taxon>
        <taxon>Eurotiomycetes</taxon>
        <taxon>Eurotiomycetidae</taxon>
        <taxon>Eurotiales</taxon>
        <taxon>Aspergillaceae</taxon>
        <taxon>Penicillium</taxon>
    </lineage>
</organism>
<dbReference type="EMBL" id="JAPQKH010000003">
    <property type="protein sequence ID" value="KAJ5107537.1"/>
    <property type="molecule type" value="Genomic_DNA"/>
</dbReference>
<evidence type="ECO:0000313" key="2">
    <source>
        <dbReference type="Proteomes" id="UP001149165"/>
    </source>
</evidence>
<keyword evidence="2" id="KW-1185">Reference proteome</keyword>
<proteinExistence type="predicted"/>
<reference evidence="1" key="1">
    <citation type="submission" date="2022-11" db="EMBL/GenBank/DDBJ databases">
        <authorList>
            <person name="Petersen C."/>
        </authorList>
    </citation>
    <scope>NUCLEOTIDE SEQUENCE</scope>
    <source>
        <strain evidence="1">IBT 30069</strain>
    </source>
</reference>
<dbReference type="OrthoDB" id="2140489at2759"/>
<sequence>MAIDTTTQLPSCTASTNLDLSKTTSPQLALNRLVRHDLITTDFDELKFRAAAARQLGFDEGDQYTSAELDSRLIVSPYNTSPHLLDLNTLDTQSRLLTLALAYFKPITDDYATADYLDSFNWDEVFHLLRVFSKVEHHTWTTQTFYVVSFRSKLQAEVDNDYLHALDAHSHQEATASGGLLKYWFGTKNEKRENLATCIWRNRNDARLGGQGPWHAKARAAGRELYEHIVFSTMKLVVENDVASWRISEWVNE</sequence>